<comment type="caution">
    <text evidence="1">The sequence shown here is derived from an EMBL/GenBank/DDBJ whole genome shotgun (WGS) entry which is preliminary data.</text>
</comment>
<evidence type="ECO:0000313" key="2">
    <source>
        <dbReference type="Proteomes" id="UP001155820"/>
    </source>
</evidence>
<reference evidence="1" key="1">
    <citation type="submission" date="2019-07" db="EMBL/GenBank/DDBJ databases">
        <title>FDA dAtabase for Regulatory Grade micrObial Sequences (FDA-ARGOS): Supporting development and validation of Infectious Disease Dx tests.</title>
        <authorList>
            <person name="Bachman M."/>
            <person name="Young C."/>
            <person name="Tallon L."/>
            <person name="Sadzewicz L."/>
            <person name="Vavikolanu K."/>
            <person name="Mehta A."/>
            <person name="Aluvathingal J."/>
            <person name="Nadendla S."/>
            <person name="Nandy P."/>
            <person name="Geyer C."/>
            <person name="Yan Y."/>
            <person name="Sichtig H."/>
        </authorList>
    </citation>
    <scope>NUCLEOTIDE SEQUENCE</scope>
    <source>
        <strain evidence="1">FDAARGOS_618</strain>
        <plasmid evidence="1">unnamed2</plasmid>
    </source>
</reference>
<dbReference type="RefSeq" id="WP_049768469.1">
    <property type="nucleotide sequence ID" value="NZ_DAIQSG010000022.1"/>
</dbReference>
<name>A0AA44EG77_9HYPH</name>
<keyword evidence="2" id="KW-1185">Reference proteome</keyword>
<dbReference type="EMBL" id="JABRWM010000002">
    <property type="protein sequence ID" value="NRF17898.1"/>
    <property type="molecule type" value="Genomic_DNA"/>
</dbReference>
<evidence type="ECO:0000313" key="1">
    <source>
        <dbReference type="EMBL" id="NRF17898.1"/>
    </source>
</evidence>
<protein>
    <submittedName>
        <fullName evidence="1">Uncharacterized protein</fullName>
    </submittedName>
</protein>
<geneLocation type="plasmid" evidence="1">
    <name>unnamed2</name>
</geneLocation>
<dbReference type="Proteomes" id="UP001155820">
    <property type="component" value="Unassembled WGS sequence"/>
</dbReference>
<accession>A0AA44EG77</accession>
<keyword evidence="1" id="KW-0614">Plasmid</keyword>
<proteinExistence type="predicted"/>
<organism evidence="1 2">
    <name type="scientific">Agrobacterium pusense</name>
    <dbReference type="NCBI Taxonomy" id="648995"/>
    <lineage>
        <taxon>Bacteria</taxon>
        <taxon>Pseudomonadati</taxon>
        <taxon>Pseudomonadota</taxon>
        <taxon>Alphaproteobacteria</taxon>
        <taxon>Hyphomicrobiales</taxon>
        <taxon>Rhizobiaceae</taxon>
        <taxon>Rhizobium/Agrobacterium group</taxon>
        <taxon>Agrobacterium</taxon>
    </lineage>
</organism>
<sequence length="103" mass="11476">MTSYGERWFHGFVSVTDPAVTPEAMRAAIVARETGEPVPYIREEELERIWNGAGSDGGYADDVWPPGNKGFRTIIVRKPGFRPVLKLLVHLSPDEVQQLLSVP</sequence>
<gene>
    <name evidence="1" type="ORF">FOB26_01855</name>
</gene>
<dbReference type="AlphaFoldDB" id="A0AA44EG77"/>